<reference evidence="3 4" key="1">
    <citation type="journal article" date="2018" name="IMA Fungus">
        <title>IMA Genome-F 9: Draft genome sequence of Annulohypoxylon stygium, Aspergillus mulundensis, Berkeleyomyces basicola (syn. Thielaviopsis basicola), Ceratocystis smalleyi, two Cercospora beticola strains, Coleophoma cylindrospora, Fusarium fracticaudum, Phialophora cf. hyalina, and Morchella septimelata.</title>
        <authorList>
            <person name="Wingfield B.D."/>
            <person name="Bills G.F."/>
            <person name="Dong Y."/>
            <person name="Huang W."/>
            <person name="Nel W.J."/>
            <person name="Swalarsk-Parry B.S."/>
            <person name="Vaghefi N."/>
            <person name="Wilken P.M."/>
            <person name="An Z."/>
            <person name="de Beer Z.W."/>
            <person name="De Vos L."/>
            <person name="Chen L."/>
            <person name="Duong T.A."/>
            <person name="Gao Y."/>
            <person name="Hammerbacher A."/>
            <person name="Kikkert J.R."/>
            <person name="Li Y."/>
            <person name="Li H."/>
            <person name="Li K."/>
            <person name="Li Q."/>
            <person name="Liu X."/>
            <person name="Ma X."/>
            <person name="Naidoo K."/>
            <person name="Pethybridge S.J."/>
            <person name="Sun J."/>
            <person name="Steenkamp E.T."/>
            <person name="van der Nest M.A."/>
            <person name="van Wyk S."/>
            <person name="Wingfield M.J."/>
            <person name="Xiong C."/>
            <person name="Yue Q."/>
            <person name="Zhang X."/>
        </authorList>
    </citation>
    <scope>NUCLEOTIDE SEQUENCE [LARGE SCALE GENOMIC DNA]</scope>
    <source>
        <strain evidence="3 4">BP 5553</strain>
    </source>
</reference>
<evidence type="ECO:0000313" key="3">
    <source>
        <dbReference type="EMBL" id="RDL34329.1"/>
    </source>
</evidence>
<feature type="compositionally biased region" description="Acidic residues" evidence="1">
    <location>
        <begin position="265"/>
        <end position="279"/>
    </location>
</feature>
<name>A0A370TGK5_9HELO</name>
<dbReference type="EMBL" id="NPIC01000007">
    <property type="protein sequence ID" value="RDL34329.1"/>
    <property type="molecule type" value="Genomic_DNA"/>
</dbReference>
<keyword evidence="2" id="KW-0732">Signal</keyword>
<gene>
    <name evidence="3" type="ORF">BP5553_07457</name>
</gene>
<dbReference type="RefSeq" id="XP_031867311.1">
    <property type="nucleotide sequence ID" value="XM_032016080.1"/>
</dbReference>
<evidence type="ECO:0000256" key="1">
    <source>
        <dbReference type="SAM" id="MobiDB-lite"/>
    </source>
</evidence>
<feature type="region of interest" description="Disordered" evidence="1">
    <location>
        <begin position="224"/>
        <end position="284"/>
    </location>
</feature>
<dbReference type="Proteomes" id="UP000254866">
    <property type="component" value="Unassembled WGS sequence"/>
</dbReference>
<dbReference type="AlphaFoldDB" id="A0A370TGK5"/>
<evidence type="ECO:0000256" key="2">
    <source>
        <dbReference type="SAM" id="SignalP"/>
    </source>
</evidence>
<evidence type="ECO:0000313" key="4">
    <source>
        <dbReference type="Proteomes" id="UP000254866"/>
    </source>
</evidence>
<organism evidence="3 4">
    <name type="scientific">Venustampulla echinocandica</name>
    <dbReference type="NCBI Taxonomy" id="2656787"/>
    <lineage>
        <taxon>Eukaryota</taxon>
        <taxon>Fungi</taxon>
        <taxon>Dikarya</taxon>
        <taxon>Ascomycota</taxon>
        <taxon>Pezizomycotina</taxon>
        <taxon>Leotiomycetes</taxon>
        <taxon>Helotiales</taxon>
        <taxon>Pleuroascaceae</taxon>
        <taxon>Venustampulla</taxon>
    </lineage>
</organism>
<proteinExistence type="predicted"/>
<protein>
    <submittedName>
        <fullName evidence="3">Uncharacterized protein</fullName>
    </submittedName>
</protein>
<accession>A0A370TGK5</accession>
<dbReference type="GeneID" id="43600306"/>
<feature type="chain" id="PRO_5017051985" evidence="2">
    <location>
        <begin position="19"/>
        <end position="878"/>
    </location>
</feature>
<comment type="caution">
    <text evidence="3">The sequence shown here is derived from an EMBL/GenBank/DDBJ whole genome shotgun (WGS) entry which is preliminary data.</text>
</comment>
<feature type="compositionally biased region" description="Low complexity" evidence="1">
    <location>
        <begin position="224"/>
        <end position="233"/>
    </location>
</feature>
<keyword evidence="4" id="KW-1185">Reference proteome</keyword>
<feature type="signal peptide" evidence="2">
    <location>
        <begin position="1"/>
        <end position="18"/>
    </location>
</feature>
<dbReference type="OrthoDB" id="3257981at2759"/>
<dbReference type="STRING" id="2656787.A0A370TGK5"/>
<sequence length="878" mass="95043">MRLGYVASLLSLASVAIGQIGVDKVDQTVTEHIIEVDTKYLTQDPASYAGKIGVNTDMLTEDNGVTKWIGVNSEYITQITTTTTNAQGTPVTSTTDVQASIVGDLPADGILKADISVLISPSFVDEINGIRTEFCSLKKRALACRPGFLTKVTAAFDIYAAAEAGKYAGFGGIGVVGAMFAAQMQKIAEGGKETPFKVDIKKDDFNKAKPIQTIITTIIITKPGTSTTSPTSKLQSTAEGGKPPSTGPTGVAECWLYRGSKPDLSDVETDDNNTGEDLPDTSTPNKVKRVAGRVAYDNSVILLRSPVIDDSLQSRNPASILKRGKPLSKLGNCPQVLSPELRTALRYPSVSDIQKTTAAGLPGDQWWYIPQPAAGLKLCTVYTLQHKGNTGTGTGVGTLPAGYDQQNPAAKKLSVDHAYEVSFIKDFFSSVFTDSKDVRCKPFIDMFTKDNANPAAVDDSGKRLSRLQTLFFLGPNKKNKAFIGLDQNINAVKGKLMNPGLDGIQKIKVPGPSLTPLDAVDANLNLWNDIAMAWSFNKLPAAQVQFKKINTAVYRGFLAFDDLQACEPIKGAGDSLFPATWASQYEAYIRNFLKKQQADTVKYVASITSAIEALPSATENPDKTKNKFGHAFEALTKEFPEEFYNLDEKALFDFSGDALQIKRDNAVIGFPACSTTKAPTPTDFPTLSKTCVTSTVFDCKWIYRQVTNIADCPTTTVNTLPASCTVKPTFTPPKPPAYTGGARPEFTWQCINKNMAGIKPVDRRIASDAINLGCGSEMIETPPGNWDGSQIGWEDGIRTKSSQYLHMTHHWSDNQDGCKPKPKSLSGIPYKDCQHAQLLIIDNCNTDTVTEKYGGAGRWNSPIGCIDFEIWSPDPAPK</sequence>